<comment type="caution">
    <text evidence="1">The sequence shown here is derived from an EMBL/GenBank/DDBJ whole genome shotgun (WGS) entry which is preliminary data.</text>
</comment>
<reference evidence="1 2" key="1">
    <citation type="submission" date="2024-11" db="EMBL/GenBank/DDBJ databases">
        <title>Adaptive evolution of stress response genes in parasites aligns with host niche diversity.</title>
        <authorList>
            <person name="Hahn C."/>
            <person name="Resl P."/>
        </authorList>
    </citation>
    <scope>NUCLEOTIDE SEQUENCE [LARGE SCALE GENOMIC DNA]</scope>
    <source>
        <strain evidence="1">EGGRZ-B1_66</strain>
        <tissue evidence="1">Body</tissue>
    </source>
</reference>
<dbReference type="Proteomes" id="UP001626550">
    <property type="component" value="Unassembled WGS sequence"/>
</dbReference>
<organism evidence="1 2">
    <name type="scientific">Cichlidogyrus casuarinus</name>
    <dbReference type="NCBI Taxonomy" id="1844966"/>
    <lineage>
        <taxon>Eukaryota</taxon>
        <taxon>Metazoa</taxon>
        <taxon>Spiralia</taxon>
        <taxon>Lophotrochozoa</taxon>
        <taxon>Platyhelminthes</taxon>
        <taxon>Monogenea</taxon>
        <taxon>Monopisthocotylea</taxon>
        <taxon>Dactylogyridea</taxon>
        <taxon>Ancyrocephalidae</taxon>
        <taxon>Cichlidogyrus</taxon>
    </lineage>
</organism>
<dbReference type="EMBL" id="JBJKFK010002199">
    <property type="protein sequence ID" value="KAL3311478.1"/>
    <property type="molecule type" value="Genomic_DNA"/>
</dbReference>
<dbReference type="AlphaFoldDB" id="A0ABD2PWL3"/>
<evidence type="ECO:0000313" key="1">
    <source>
        <dbReference type="EMBL" id="KAL3311478.1"/>
    </source>
</evidence>
<keyword evidence="2" id="KW-1185">Reference proteome</keyword>
<name>A0ABD2PWL3_9PLAT</name>
<sequence>MTTFDKLLHSEDPQPNVATCPAVSNHLEQSIEELTKAESFMEMLAVRVADLWRDSRSIVLYNLPDSSPEDDLRAISSSLHALGVPNSEKFSHRRLGAKSRSH</sequence>
<proteinExistence type="predicted"/>
<protein>
    <submittedName>
        <fullName evidence="1">Uncharacterized protein</fullName>
    </submittedName>
</protein>
<gene>
    <name evidence="1" type="ORF">Ciccas_009941</name>
</gene>
<accession>A0ABD2PWL3</accession>
<evidence type="ECO:0000313" key="2">
    <source>
        <dbReference type="Proteomes" id="UP001626550"/>
    </source>
</evidence>